<sequence>MAHQSPMMAIPKKGTDEVDWTTPIRNLIAQSYGESPDNYAAECAALQRCRQDAVRGAGSDMTARDLLYKYFGQLELLELRFSEIRVNFPWRDAFTNKLITQTSIAYEKASILFQIAATHSSIAASQSRSDPEGVKRAFYYFRSCAGMLNYINENFLHAPSTDLSREVVKFLVNIILAQATEVFFEKCIDEKKGSTLVSKIAAQGAALYTSLTEEVKDFMGKGIFDRNWVTLLQIKAKYFSSLAQYHRGLADDVAGKHGDALVRFNQAENLAKEANRSAISFNSMFVSTMSPTLPPDAGSSIQERTKGHMVICTDKKTEAQRENDLIYNAVLPAPEALPTIDKVSVATPIHIHEVYAAADVQKTIGPDIFGRLIPLSVHESASVYSEEKAKLVRSEVERAETTEGEARSAIDGLGIKESLPRFKAMAEGEVGGTEEIPVEVRRWKEDISVIEEREGVDGLLSQLNTLKSNVQRGLDNAARDLDLELKDCETMRVKYEHKWTQAPSSTLTKTLRSDLKAHFGALEAAAASDQQVVQMWSSVRGDMNLLLSPQLEDLFREQGGTNTNNLLDLDVGDDADDAKERAKIGHYVEQVEDRLKRLNLISRERNEVIKDLKEKIQNDDVSHLLLVHQRQSGAEASIFAQQLEKFKPYQQRLTATVHHQEMAIQELRSLWKSLKDLAGRGPGARKWEERERRKRDTVKRFSRARDVYMEVRDGIAKGLQFYTELTNLSGKLKENTRQLVSERKTERETLVSKLVVEDRLSAAASQPPPLAAKPPLPPPPPKAASLEASLASLTLGGSPAQSPPPPAQQSQQPWQQQQQESWRSPPAPAAHTSYASSPAPPPPAHTSYAGYGYQAPSSGNLPAPPPPPPQQQQQPGTTPYGFPPPPPPPPSSQNSYTSPSAPPYAHGFPPPPPPPPGQHQQPQQQQYQQPPQQQYGAYGQQPQQQQQYGGYLR</sequence>
<dbReference type="InterPro" id="IPR038499">
    <property type="entry name" value="BRO1_sf"/>
</dbReference>
<feature type="compositionally biased region" description="Pro residues" evidence="6">
    <location>
        <begin position="766"/>
        <end position="782"/>
    </location>
</feature>
<evidence type="ECO:0000259" key="7">
    <source>
        <dbReference type="PROSITE" id="PS51180"/>
    </source>
</evidence>
<dbReference type="PANTHER" id="PTHR23030:SF30">
    <property type="entry name" value="TYROSINE-PROTEIN PHOSPHATASE NON-RECEPTOR TYPE 23"/>
    <property type="match status" value="1"/>
</dbReference>
<comment type="caution">
    <text evidence="8">The sequence shown here is derived from an EMBL/GenBank/DDBJ whole genome shotgun (WGS) entry which is preliminary data.</text>
</comment>
<dbReference type="PROSITE" id="PS51180">
    <property type="entry name" value="BRO1"/>
    <property type="match status" value="1"/>
</dbReference>
<dbReference type="SMART" id="SM01041">
    <property type="entry name" value="BRO1"/>
    <property type="match status" value="1"/>
</dbReference>
<dbReference type="Gene3D" id="1.20.140.50">
    <property type="entry name" value="alix/aip1 like domains"/>
    <property type="match status" value="1"/>
</dbReference>
<dbReference type="InterPro" id="IPR004328">
    <property type="entry name" value="BRO1_dom"/>
</dbReference>
<evidence type="ECO:0000313" key="8">
    <source>
        <dbReference type="EMBL" id="TEB32716.1"/>
    </source>
</evidence>
<dbReference type="OrthoDB" id="2141925at2759"/>
<dbReference type="AlphaFoldDB" id="A0A4Y7TEX0"/>
<keyword evidence="4" id="KW-0967">Endosome</keyword>
<dbReference type="CDD" id="cd09242">
    <property type="entry name" value="BRO1_ScBro1_like"/>
    <property type="match status" value="1"/>
</dbReference>
<dbReference type="Gene3D" id="1.20.120.560">
    <property type="entry name" value="alix/aip1 in complex with the ypdl late domain"/>
    <property type="match status" value="1"/>
</dbReference>
<dbReference type="Proteomes" id="UP000298030">
    <property type="component" value="Unassembled WGS sequence"/>
</dbReference>
<dbReference type="Pfam" id="PF13949">
    <property type="entry name" value="ALIX_LYPXL_bnd"/>
    <property type="match status" value="1"/>
</dbReference>
<feature type="compositionally biased region" description="Low complexity" evidence="6">
    <location>
        <begin position="918"/>
        <end position="953"/>
    </location>
</feature>
<feature type="compositionally biased region" description="Low complexity" evidence="6">
    <location>
        <begin position="871"/>
        <end position="880"/>
    </location>
</feature>
<feature type="compositionally biased region" description="Pro residues" evidence="6">
    <location>
        <begin position="908"/>
        <end position="917"/>
    </location>
</feature>
<proteinExistence type="predicted"/>
<dbReference type="STRING" id="71717.A0A4Y7TEX0"/>
<dbReference type="EMBL" id="QPFP01000014">
    <property type="protein sequence ID" value="TEB32716.1"/>
    <property type="molecule type" value="Genomic_DNA"/>
</dbReference>
<reference evidence="8 9" key="1">
    <citation type="journal article" date="2019" name="Nat. Ecol. Evol.">
        <title>Megaphylogeny resolves global patterns of mushroom evolution.</title>
        <authorList>
            <person name="Varga T."/>
            <person name="Krizsan K."/>
            <person name="Foldi C."/>
            <person name="Dima B."/>
            <person name="Sanchez-Garcia M."/>
            <person name="Sanchez-Ramirez S."/>
            <person name="Szollosi G.J."/>
            <person name="Szarkandi J.G."/>
            <person name="Papp V."/>
            <person name="Albert L."/>
            <person name="Andreopoulos W."/>
            <person name="Angelini C."/>
            <person name="Antonin V."/>
            <person name="Barry K.W."/>
            <person name="Bougher N.L."/>
            <person name="Buchanan P."/>
            <person name="Buyck B."/>
            <person name="Bense V."/>
            <person name="Catcheside P."/>
            <person name="Chovatia M."/>
            <person name="Cooper J."/>
            <person name="Damon W."/>
            <person name="Desjardin D."/>
            <person name="Finy P."/>
            <person name="Geml J."/>
            <person name="Haridas S."/>
            <person name="Hughes K."/>
            <person name="Justo A."/>
            <person name="Karasinski D."/>
            <person name="Kautmanova I."/>
            <person name="Kiss B."/>
            <person name="Kocsube S."/>
            <person name="Kotiranta H."/>
            <person name="LaButti K.M."/>
            <person name="Lechner B.E."/>
            <person name="Liimatainen K."/>
            <person name="Lipzen A."/>
            <person name="Lukacs Z."/>
            <person name="Mihaltcheva S."/>
            <person name="Morgado L.N."/>
            <person name="Niskanen T."/>
            <person name="Noordeloos M.E."/>
            <person name="Ohm R.A."/>
            <person name="Ortiz-Santana B."/>
            <person name="Ovrebo C."/>
            <person name="Racz N."/>
            <person name="Riley R."/>
            <person name="Savchenko A."/>
            <person name="Shiryaev A."/>
            <person name="Soop K."/>
            <person name="Spirin V."/>
            <person name="Szebenyi C."/>
            <person name="Tomsovsky M."/>
            <person name="Tulloss R.E."/>
            <person name="Uehling J."/>
            <person name="Grigoriev I.V."/>
            <person name="Vagvolgyi C."/>
            <person name="Papp T."/>
            <person name="Martin F.M."/>
            <person name="Miettinen O."/>
            <person name="Hibbett D.S."/>
            <person name="Nagy L.G."/>
        </authorList>
    </citation>
    <scope>NUCLEOTIDE SEQUENCE [LARGE SCALE GENOMIC DNA]</scope>
    <source>
        <strain evidence="8 9">FP101781</strain>
    </source>
</reference>
<evidence type="ECO:0000256" key="4">
    <source>
        <dbReference type="ARBA" id="ARBA00022753"/>
    </source>
</evidence>
<dbReference type="Gene3D" id="1.25.40.280">
    <property type="entry name" value="alix/aip1 like domains"/>
    <property type="match status" value="1"/>
</dbReference>
<name>A0A4Y7TEX0_COPMI</name>
<feature type="compositionally biased region" description="Low complexity" evidence="6">
    <location>
        <begin position="845"/>
        <end position="861"/>
    </location>
</feature>
<accession>A0A4Y7TEX0</accession>
<dbReference type="InterPro" id="IPR025304">
    <property type="entry name" value="ALIX_V_dom"/>
</dbReference>
<protein>
    <recommendedName>
        <fullName evidence="5">BRO domain-containing protein 1</fullName>
    </recommendedName>
</protein>
<feature type="domain" description="BRO1" evidence="7">
    <location>
        <begin position="6"/>
        <end position="406"/>
    </location>
</feature>
<organism evidence="8 9">
    <name type="scientific">Coprinellus micaceus</name>
    <name type="common">Glistening ink-cap mushroom</name>
    <name type="synonym">Coprinus micaceus</name>
    <dbReference type="NCBI Taxonomy" id="71717"/>
    <lineage>
        <taxon>Eukaryota</taxon>
        <taxon>Fungi</taxon>
        <taxon>Dikarya</taxon>
        <taxon>Basidiomycota</taxon>
        <taxon>Agaricomycotina</taxon>
        <taxon>Agaricomycetes</taxon>
        <taxon>Agaricomycetidae</taxon>
        <taxon>Agaricales</taxon>
        <taxon>Agaricineae</taxon>
        <taxon>Psathyrellaceae</taxon>
        <taxon>Coprinellus</taxon>
    </lineage>
</organism>
<feature type="compositionally biased region" description="Pro residues" evidence="6">
    <location>
        <begin position="881"/>
        <end position="891"/>
    </location>
</feature>
<gene>
    <name evidence="8" type="ORF">FA13DRAFT_1686831</name>
</gene>
<dbReference type="PANTHER" id="PTHR23030">
    <property type="entry name" value="PCD6 INTERACTING PROTEIN-RELATED"/>
    <property type="match status" value="1"/>
</dbReference>
<comment type="subcellular location">
    <subcellularLocation>
        <location evidence="2">Cytoplasm</location>
    </subcellularLocation>
    <subcellularLocation>
        <location evidence="1">Endosome</location>
    </subcellularLocation>
</comment>
<keyword evidence="9" id="KW-1185">Reference proteome</keyword>
<evidence type="ECO:0000256" key="6">
    <source>
        <dbReference type="SAM" id="MobiDB-lite"/>
    </source>
</evidence>
<feature type="compositionally biased region" description="Low complexity" evidence="6">
    <location>
        <begin position="892"/>
        <end position="907"/>
    </location>
</feature>
<feature type="compositionally biased region" description="Low complexity" evidence="6">
    <location>
        <begin position="808"/>
        <end position="837"/>
    </location>
</feature>
<evidence type="ECO:0000256" key="5">
    <source>
        <dbReference type="ARBA" id="ARBA00041284"/>
    </source>
</evidence>
<dbReference type="Pfam" id="PF03097">
    <property type="entry name" value="BRO1"/>
    <property type="match status" value="1"/>
</dbReference>
<feature type="region of interest" description="Disordered" evidence="6">
    <location>
        <begin position="765"/>
        <end position="784"/>
    </location>
</feature>
<evidence type="ECO:0000313" key="9">
    <source>
        <dbReference type="Proteomes" id="UP000298030"/>
    </source>
</evidence>
<dbReference type="GO" id="GO:0043328">
    <property type="term" value="P:protein transport to vacuole involved in ubiquitin-dependent protein catabolic process via the multivesicular body sorting pathway"/>
    <property type="evidence" value="ECO:0007669"/>
    <property type="project" value="TreeGrafter"/>
</dbReference>
<dbReference type="GO" id="GO:0005768">
    <property type="term" value="C:endosome"/>
    <property type="evidence" value="ECO:0007669"/>
    <property type="project" value="UniProtKB-SubCell"/>
</dbReference>
<evidence type="ECO:0000256" key="3">
    <source>
        <dbReference type="ARBA" id="ARBA00022490"/>
    </source>
</evidence>
<evidence type="ECO:0000256" key="2">
    <source>
        <dbReference type="ARBA" id="ARBA00004496"/>
    </source>
</evidence>
<keyword evidence="3" id="KW-0963">Cytoplasm</keyword>
<evidence type="ECO:0000256" key="1">
    <source>
        <dbReference type="ARBA" id="ARBA00004177"/>
    </source>
</evidence>
<feature type="region of interest" description="Disordered" evidence="6">
    <location>
        <begin position="794"/>
        <end position="953"/>
    </location>
</feature>